<gene>
    <name evidence="4" type="ORF">UR64_C0013G0013</name>
</gene>
<dbReference type="InterPro" id="IPR023296">
    <property type="entry name" value="Glyco_hydro_beta-prop_sf"/>
</dbReference>
<dbReference type="GO" id="GO:0016798">
    <property type="term" value="F:hydrolase activity, acting on glycosyl bonds"/>
    <property type="evidence" value="ECO:0007669"/>
    <property type="project" value="UniProtKB-KW"/>
</dbReference>
<dbReference type="Proteomes" id="UP000034952">
    <property type="component" value="Unassembled WGS sequence"/>
</dbReference>
<accession>A0A0G0B9I8</accession>
<keyword evidence="1" id="KW-0328">Glycosyltransferase</keyword>
<dbReference type="EMBL" id="LBPY01000013">
    <property type="protein sequence ID" value="KKP66054.1"/>
    <property type="molecule type" value="Genomic_DNA"/>
</dbReference>
<evidence type="ECO:0000256" key="1">
    <source>
        <dbReference type="ARBA" id="ARBA00022676"/>
    </source>
</evidence>
<dbReference type="InterPro" id="IPR007184">
    <property type="entry name" value="Mannoside_phosphorylase"/>
</dbReference>
<evidence type="ECO:0000313" key="4">
    <source>
        <dbReference type="EMBL" id="KKP66054.1"/>
    </source>
</evidence>
<proteinExistence type="inferred from homology"/>
<comment type="caution">
    <text evidence="4">The sequence shown here is derived from an EMBL/GenBank/DDBJ whole genome shotgun (WGS) entry which is preliminary data.</text>
</comment>
<evidence type="ECO:0000256" key="3">
    <source>
        <dbReference type="ARBA" id="ARBA00024356"/>
    </source>
</evidence>
<keyword evidence="4" id="KW-0326">Glycosidase</keyword>
<dbReference type="PATRIC" id="fig|1618761.3.peg.606"/>
<dbReference type="AlphaFoldDB" id="A0A0G0B9I8"/>
<protein>
    <submittedName>
        <fullName evidence="4">Glycosidase-related protein</fullName>
    </submittedName>
</protein>
<dbReference type="GO" id="GO:0016757">
    <property type="term" value="F:glycosyltransferase activity"/>
    <property type="evidence" value="ECO:0007669"/>
    <property type="project" value="UniProtKB-KW"/>
</dbReference>
<dbReference type="SUPFAM" id="SSF75005">
    <property type="entry name" value="Arabinanase/levansucrase/invertase"/>
    <property type="match status" value="2"/>
</dbReference>
<dbReference type="PANTHER" id="PTHR34106">
    <property type="entry name" value="GLYCOSIDASE"/>
    <property type="match status" value="1"/>
</dbReference>
<dbReference type="PANTHER" id="PTHR34106:SF5">
    <property type="entry name" value="GLYCOSIDASE"/>
    <property type="match status" value="1"/>
</dbReference>
<sequence>MYVAKKSEHNPILVPNKDHYWEEFATFNLSPVKKGKNIYGLYRAISAVDSLTPQKQVSIVGIGKSKDGIHFEDRTPFIKPEKVWDACGCEDPRVTFFEGKYYVFYTALSDFPFSAESIKVAVAVSKDLKKVDARHLVTPFNAKAMTLFPERINGKIVVIFSLHTDMPPAKVCIAKLDRIEELWDESFWEKWIIDADKHTVDFRRNEYDHLEVGATPIKTKNGWLLVYSHIQNYFPHPERLDRIFGIETLLLDINDPTKIVGRTVGPILVPEENYELRGYVDNVIFPTGTILDKDKLSIYYGAADTTVCVAYVSISDLINTMDLDKNSEWKFKRHIENPIIIPKPESDWEAKATFNPAAIYLGGKTHILYRTLSNDNTSFIGYASSKDGLKIDERLDKPIYIPREDFEMKKMSNGNSGCEDPRLTQIGKDIYLCYTAYDSVNPPKVAVSSISEKDFLAHNWNWSKPFIITPSGLDDKDTCIFPEKFKDGYFILHRVNNEMCGDYMTSLDASADKIDKCIRVIGPRINKWDSLKVGITAPPVKTKYGWLLLYHGVSRSHNTYRIGAMLLDLKDPAIVLARTADPIFEPEEDYEKFGVVNGVVFPCGMVVRDKKLFIYYGGGDKVTGVATIKLSNIVDPLVHGSKFED</sequence>
<comment type="similarity">
    <text evidence="3">Belongs to the glycosyl hydrolase 130 family.</text>
</comment>
<keyword evidence="2" id="KW-0808">Transferase</keyword>
<evidence type="ECO:0000256" key="2">
    <source>
        <dbReference type="ARBA" id="ARBA00022679"/>
    </source>
</evidence>
<dbReference type="Pfam" id="PF04041">
    <property type="entry name" value="Glyco_hydro_130"/>
    <property type="match status" value="2"/>
</dbReference>
<keyword evidence="4" id="KW-0378">Hydrolase</keyword>
<reference evidence="4 5" key="1">
    <citation type="journal article" date="2015" name="Nature">
        <title>rRNA introns, odd ribosomes, and small enigmatic genomes across a large radiation of phyla.</title>
        <authorList>
            <person name="Brown C.T."/>
            <person name="Hug L.A."/>
            <person name="Thomas B.C."/>
            <person name="Sharon I."/>
            <person name="Castelle C.J."/>
            <person name="Singh A."/>
            <person name="Wilkins M.J."/>
            <person name="Williams K.H."/>
            <person name="Banfield J.F."/>
        </authorList>
    </citation>
    <scope>NUCLEOTIDE SEQUENCE [LARGE SCALE GENOMIC DNA]</scope>
</reference>
<dbReference type="Gene3D" id="2.115.10.20">
    <property type="entry name" value="Glycosyl hydrolase domain, family 43"/>
    <property type="match status" value="2"/>
</dbReference>
<name>A0A0G0B9I8_9BACT</name>
<dbReference type="CDD" id="cd18611">
    <property type="entry name" value="GH130"/>
    <property type="match status" value="1"/>
</dbReference>
<evidence type="ECO:0000313" key="5">
    <source>
        <dbReference type="Proteomes" id="UP000034952"/>
    </source>
</evidence>
<dbReference type="CDD" id="cd18614">
    <property type="entry name" value="GH130"/>
    <property type="match status" value="1"/>
</dbReference>
<organism evidence="4 5">
    <name type="scientific">Candidatus Nomurabacteria bacterium GW2011_GWE1_35_16</name>
    <dbReference type="NCBI Taxonomy" id="1618761"/>
    <lineage>
        <taxon>Bacteria</taxon>
        <taxon>Candidatus Nomuraibacteriota</taxon>
    </lineage>
</organism>